<dbReference type="GO" id="GO:0016628">
    <property type="term" value="F:oxidoreductase activity, acting on the CH-CH group of donors, NAD or NADP as acceptor"/>
    <property type="evidence" value="ECO:0007669"/>
    <property type="project" value="InterPro"/>
</dbReference>
<organism evidence="2 3">
    <name type="scientific">Clathrus columnatus</name>
    <dbReference type="NCBI Taxonomy" id="1419009"/>
    <lineage>
        <taxon>Eukaryota</taxon>
        <taxon>Fungi</taxon>
        <taxon>Dikarya</taxon>
        <taxon>Basidiomycota</taxon>
        <taxon>Agaricomycotina</taxon>
        <taxon>Agaricomycetes</taxon>
        <taxon>Phallomycetidae</taxon>
        <taxon>Phallales</taxon>
        <taxon>Clathraceae</taxon>
        <taxon>Clathrus</taxon>
    </lineage>
</organism>
<dbReference type="InterPro" id="IPR045010">
    <property type="entry name" value="MDR_fam"/>
</dbReference>
<name>A0AAV5A932_9AGAM</name>
<dbReference type="Proteomes" id="UP001050691">
    <property type="component" value="Unassembled WGS sequence"/>
</dbReference>
<feature type="domain" description="ABM" evidence="1">
    <location>
        <begin position="16"/>
        <end position="116"/>
    </location>
</feature>
<dbReference type="EMBL" id="BPWL01000005">
    <property type="protein sequence ID" value="GJJ10830.1"/>
    <property type="molecule type" value="Genomic_DNA"/>
</dbReference>
<dbReference type="PANTHER" id="PTHR43205">
    <property type="entry name" value="PROSTAGLANDIN REDUCTASE"/>
    <property type="match status" value="1"/>
</dbReference>
<dbReference type="PANTHER" id="PTHR43205:SF7">
    <property type="entry name" value="PROSTAGLANDIN REDUCTASE 1"/>
    <property type="match status" value="1"/>
</dbReference>
<dbReference type="InterPro" id="IPR007138">
    <property type="entry name" value="ABM_dom"/>
</dbReference>
<protein>
    <recommendedName>
        <fullName evidence="1">ABM domain-containing protein</fullName>
    </recommendedName>
</protein>
<accession>A0AAV5A932</accession>
<dbReference type="AlphaFoldDB" id="A0AAV5A932"/>
<dbReference type="SUPFAM" id="SSF50129">
    <property type="entry name" value="GroES-like"/>
    <property type="match status" value="1"/>
</dbReference>
<dbReference type="Gene3D" id="3.40.50.720">
    <property type="entry name" value="NAD(P)-binding Rossmann-like Domain"/>
    <property type="match status" value="1"/>
</dbReference>
<proteinExistence type="predicted"/>
<dbReference type="Gene3D" id="3.90.180.10">
    <property type="entry name" value="Medium-chain alcohol dehydrogenases, catalytic domain"/>
    <property type="match status" value="1"/>
</dbReference>
<dbReference type="SUPFAM" id="SSF54909">
    <property type="entry name" value="Dimeric alpha+beta barrel"/>
    <property type="match status" value="1"/>
</dbReference>
<dbReference type="Gene3D" id="3.30.70.100">
    <property type="match status" value="1"/>
</dbReference>
<dbReference type="InterPro" id="IPR011032">
    <property type="entry name" value="GroES-like_sf"/>
</dbReference>
<dbReference type="Pfam" id="PF03992">
    <property type="entry name" value="ABM"/>
    <property type="match status" value="1"/>
</dbReference>
<reference evidence="2" key="1">
    <citation type="submission" date="2021-10" db="EMBL/GenBank/DDBJ databases">
        <title>De novo Genome Assembly of Clathrus columnatus (Basidiomycota, Fungi) Using Illumina and Nanopore Sequence Data.</title>
        <authorList>
            <person name="Ogiso-Tanaka E."/>
            <person name="Itagaki H."/>
            <person name="Hosoya T."/>
            <person name="Hosaka K."/>
        </authorList>
    </citation>
    <scope>NUCLEOTIDE SEQUENCE</scope>
    <source>
        <strain evidence="2">MO-923</strain>
    </source>
</reference>
<gene>
    <name evidence="2" type="ORF">Clacol_005058</name>
</gene>
<dbReference type="InterPro" id="IPR011008">
    <property type="entry name" value="Dimeric_a/b-barrel"/>
</dbReference>
<evidence type="ECO:0000313" key="3">
    <source>
        <dbReference type="Proteomes" id="UP001050691"/>
    </source>
</evidence>
<keyword evidence="3" id="KW-1185">Reference proteome</keyword>
<evidence type="ECO:0000313" key="2">
    <source>
        <dbReference type="EMBL" id="GJJ10830.1"/>
    </source>
</evidence>
<evidence type="ECO:0000259" key="1">
    <source>
        <dbReference type="PROSITE" id="PS51725"/>
    </source>
</evidence>
<comment type="caution">
    <text evidence="2">The sequence shown here is derived from an EMBL/GenBank/DDBJ whole genome shotgun (WGS) entry which is preliminary data.</text>
</comment>
<sequence length="278" mass="30285">MATSYGVITHGTTGAIILNAQLFVEPGHADTIQKLLSDIQAFCLTDKEPGCLEYRTARSWVADPNGITKFVVFEKYRDTAAANAHFESEEFKALAAKIGKGLRPPGYPKPGQDLVYETSETLDLETVSLNGGFLTKTLLISPEPWLRERLRVVGYGVVKVLRSENPKFAPGDYAMGLIHKFGTQDPVSAWQLYTIHPWDGLKSAAPGQWPDYTVDIDNFTSLFGLNKIPKNPHISLPLYLGALGGPGQTAYIGLREYAPNMKPGQVIYVSTAAGAVGL</sequence>
<dbReference type="PROSITE" id="PS51725">
    <property type="entry name" value="ABM"/>
    <property type="match status" value="1"/>
</dbReference>